<evidence type="ECO:0000256" key="1">
    <source>
        <dbReference type="ARBA" id="ARBA00004651"/>
    </source>
</evidence>
<comment type="similarity">
    <text evidence="2 8">Belongs to the 4-toluene sulfonate uptake permease (TSUP) (TC 2.A.102) family.</text>
</comment>
<gene>
    <name evidence="9" type="ORF">A2Z10_03675</name>
</gene>
<dbReference type="InterPro" id="IPR002781">
    <property type="entry name" value="TM_pro_TauE-like"/>
</dbReference>
<proteinExistence type="inferred from homology"/>
<feature type="transmembrane region" description="Helical" evidence="8">
    <location>
        <begin position="65"/>
        <end position="85"/>
    </location>
</feature>
<feature type="transmembrane region" description="Helical" evidence="8">
    <location>
        <begin position="156"/>
        <end position="179"/>
    </location>
</feature>
<comment type="caution">
    <text evidence="9">The sequence shown here is derived from an EMBL/GenBank/DDBJ whole genome shotgun (WGS) entry which is preliminary data.</text>
</comment>
<evidence type="ECO:0000313" key="9">
    <source>
        <dbReference type="EMBL" id="OGD23984.1"/>
    </source>
</evidence>
<dbReference type="PANTHER" id="PTHR30269">
    <property type="entry name" value="TRANSMEMBRANE PROTEIN YFCA"/>
    <property type="match status" value="1"/>
</dbReference>
<keyword evidence="5 8" id="KW-0812">Transmembrane</keyword>
<feature type="transmembrane region" description="Helical" evidence="8">
    <location>
        <begin position="186"/>
        <end position="208"/>
    </location>
</feature>
<accession>A0A1F5B0E4</accession>
<evidence type="ECO:0000256" key="7">
    <source>
        <dbReference type="ARBA" id="ARBA00023136"/>
    </source>
</evidence>
<dbReference type="Pfam" id="PF01925">
    <property type="entry name" value="TauE"/>
    <property type="match status" value="1"/>
</dbReference>
<dbReference type="AlphaFoldDB" id="A0A1F5B0E4"/>
<organism evidence="9 10">
    <name type="scientific">Candidatus Azambacteria bacterium RBG_16_47_10</name>
    <dbReference type="NCBI Taxonomy" id="1797292"/>
    <lineage>
        <taxon>Bacteria</taxon>
        <taxon>Candidatus Azamiibacteriota</taxon>
    </lineage>
</organism>
<comment type="subcellular location">
    <subcellularLocation>
        <location evidence="1 8">Cell membrane</location>
        <topology evidence="1 8">Multi-pass membrane protein</topology>
    </subcellularLocation>
</comment>
<dbReference type="GO" id="GO:0005886">
    <property type="term" value="C:plasma membrane"/>
    <property type="evidence" value="ECO:0007669"/>
    <property type="project" value="UniProtKB-SubCell"/>
</dbReference>
<evidence type="ECO:0000313" key="10">
    <source>
        <dbReference type="Proteomes" id="UP000176639"/>
    </source>
</evidence>
<evidence type="ECO:0000256" key="4">
    <source>
        <dbReference type="ARBA" id="ARBA00022475"/>
    </source>
</evidence>
<keyword evidence="6 8" id="KW-1133">Transmembrane helix</keyword>
<evidence type="ECO:0000256" key="3">
    <source>
        <dbReference type="ARBA" id="ARBA00022448"/>
    </source>
</evidence>
<feature type="transmembrane region" description="Helical" evidence="8">
    <location>
        <begin position="121"/>
        <end position="144"/>
    </location>
</feature>
<feature type="transmembrane region" description="Helical" evidence="8">
    <location>
        <begin position="214"/>
        <end position="233"/>
    </location>
</feature>
<evidence type="ECO:0000256" key="5">
    <source>
        <dbReference type="ARBA" id="ARBA00022692"/>
    </source>
</evidence>
<feature type="transmembrane region" description="Helical" evidence="8">
    <location>
        <begin position="91"/>
        <end position="109"/>
    </location>
</feature>
<dbReference type="Proteomes" id="UP000176639">
    <property type="component" value="Unassembled WGS sequence"/>
</dbReference>
<dbReference type="PANTHER" id="PTHR30269:SF37">
    <property type="entry name" value="MEMBRANE TRANSPORTER PROTEIN"/>
    <property type="match status" value="1"/>
</dbReference>
<feature type="transmembrane region" description="Helical" evidence="8">
    <location>
        <begin position="24"/>
        <end position="45"/>
    </location>
</feature>
<keyword evidence="3" id="KW-0813">Transport</keyword>
<name>A0A1F5B0E4_9BACT</name>
<keyword evidence="7 8" id="KW-0472">Membrane</keyword>
<dbReference type="InterPro" id="IPR052017">
    <property type="entry name" value="TSUP"/>
</dbReference>
<sequence>MLFFLFAFFTEVAGTMAGFGSSTLVLPLALLFFDFKSALVIVALLHIFGNVGRVAFFRHGLDKRLIILFGIPSVICAVIGASLVNYISQDVLRFILGIFLLLFAGVSLIKPALQFPPTKTSALVGGGASGFIAGLIGTGGALRGSFLTAFNLDKNVYIATSAIIAIAVDITRLPIYLAGGFLDAQYYWYIPILFAVAIVGSFIGKLIMNIISQHTFRVVVLSAIGIIGMKFILDWISI</sequence>
<dbReference type="EMBL" id="MEYI01000020">
    <property type="protein sequence ID" value="OGD23984.1"/>
    <property type="molecule type" value="Genomic_DNA"/>
</dbReference>
<reference evidence="9 10" key="1">
    <citation type="journal article" date="2016" name="Nat. Commun.">
        <title>Thousands of microbial genomes shed light on interconnected biogeochemical processes in an aquifer system.</title>
        <authorList>
            <person name="Anantharaman K."/>
            <person name="Brown C.T."/>
            <person name="Hug L.A."/>
            <person name="Sharon I."/>
            <person name="Castelle C.J."/>
            <person name="Probst A.J."/>
            <person name="Thomas B.C."/>
            <person name="Singh A."/>
            <person name="Wilkins M.J."/>
            <person name="Karaoz U."/>
            <person name="Brodie E.L."/>
            <person name="Williams K.H."/>
            <person name="Hubbard S.S."/>
            <person name="Banfield J.F."/>
        </authorList>
    </citation>
    <scope>NUCLEOTIDE SEQUENCE [LARGE SCALE GENOMIC DNA]</scope>
</reference>
<evidence type="ECO:0000256" key="6">
    <source>
        <dbReference type="ARBA" id="ARBA00022989"/>
    </source>
</evidence>
<protein>
    <recommendedName>
        <fullName evidence="8">Probable membrane transporter protein</fullName>
    </recommendedName>
</protein>
<evidence type="ECO:0000256" key="2">
    <source>
        <dbReference type="ARBA" id="ARBA00009142"/>
    </source>
</evidence>
<evidence type="ECO:0000256" key="8">
    <source>
        <dbReference type="RuleBase" id="RU363041"/>
    </source>
</evidence>
<keyword evidence="4 8" id="KW-1003">Cell membrane</keyword>